<feature type="chain" id="PRO_5046141421" description="Ionotropic glutamate receptor L-glutamate and glycine-binding domain-containing protein" evidence="14">
    <location>
        <begin position="22"/>
        <end position="737"/>
    </location>
</feature>
<evidence type="ECO:0000256" key="6">
    <source>
        <dbReference type="ARBA" id="ARBA00022989"/>
    </source>
</evidence>
<evidence type="ECO:0000256" key="3">
    <source>
        <dbReference type="ARBA" id="ARBA00022448"/>
    </source>
</evidence>
<protein>
    <recommendedName>
        <fullName evidence="15">Ionotropic glutamate receptor L-glutamate and glycine-binding domain-containing protein</fullName>
    </recommendedName>
</protein>
<keyword evidence="7" id="KW-0406">Ion transport</keyword>
<feature type="domain" description="Ionotropic glutamate receptor L-glutamate and glycine-binding" evidence="15">
    <location>
        <begin position="242"/>
        <end position="308"/>
    </location>
</feature>
<evidence type="ECO:0000256" key="7">
    <source>
        <dbReference type="ARBA" id="ARBA00023065"/>
    </source>
</evidence>
<evidence type="ECO:0000256" key="2">
    <source>
        <dbReference type="ARBA" id="ARBA00008685"/>
    </source>
</evidence>
<evidence type="ECO:0000256" key="12">
    <source>
        <dbReference type="ARBA" id="ARBA00023303"/>
    </source>
</evidence>
<keyword evidence="10" id="KW-0325">Glycoprotein</keyword>
<keyword evidence="4" id="KW-1003">Cell membrane</keyword>
<dbReference type="EnsemblMetazoa" id="AALFPA23_006467.R8411">
    <property type="protein sequence ID" value="AALFPA23_006467.P8411"/>
    <property type="gene ID" value="AALFPA23_006467"/>
</dbReference>
<dbReference type="InterPro" id="IPR052192">
    <property type="entry name" value="Insect_Ionotropic_Sensory_Rcpt"/>
</dbReference>
<dbReference type="Pfam" id="PF00060">
    <property type="entry name" value="Lig_chan"/>
    <property type="match status" value="1"/>
</dbReference>
<dbReference type="PANTHER" id="PTHR42643">
    <property type="entry name" value="IONOTROPIC RECEPTOR 20A-RELATED"/>
    <property type="match status" value="1"/>
</dbReference>
<organism evidence="16 17">
    <name type="scientific">Aedes albopictus</name>
    <name type="common">Asian tiger mosquito</name>
    <name type="synonym">Stegomyia albopicta</name>
    <dbReference type="NCBI Taxonomy" id="7160"/>
    <lineage>
        <taxon>Eukaryota</taxon>
        <taxon>Metazoa</taxon>
        <taxon>Ecdysozoa</taxon>
        <taxon>Arthropoda</taxon>
        <taxon>Hexapoda</taxon>
        <taxon>Insecta</taxon>
        <taxon>Pterygota</taxon>
        <taxon>Neoptera</taxon>
        <taxon>Endopterygota</taxon>
        <taxon>Diptera</taxon>
        <taxon>Nematocera</taxon>
        <taxon>Culicoidea</taxon>
        <taxon>Culicidae</taxon>
        <taxon>Culicinae</taxon>
        <taxon>Aedini</taxon>
        <taxon>Aedes</taxon>
        <taxon>Stegomyia</taxon>
    </lineage>
</organism>
<keyword evidence="9" id="KW-0675">Receptor</keyword>
<keyword evidence="5 13" id="KW-0812">Transmembrane</keyword>
<evidence type="ECO:0000256" key="14">
    <source>
        <dbReference type="SAM" id="SignalP"/>
    </source>
</evidence>
<reference evidence="16" key="2">
    <citation type="submission" date="2025-05" db="UniProtKB">
        <authorList>
            <consortium name="EnsemblMetazoa"/>
        </authorList>
    </citation>
    <scope>IDENTIFICATION</scope>
    <source>
        <strain evidence="16">Foshan</strain>
    </source>
</reference>
<evidence type="ECO:0000313" key="17">
    <source>
        <dbReference type="Proteomes" id="UP000069940"/>
    </source>
</evidence>
<evidence type="ECO:0000256" key="8">
    <source>
        <dbReference type="ARBA" id="ARBA00023136"/>
    </source>
</evidence>
<dbReference type="GeneID" id="109416802"/>
<keyword evidence="11" id="KW-1071">Ligand-gated ion channel</keyword>
<proteinExistence type="inferred from homology"/>
<evidence type="ECO:0000256" key="1">
    <source>
        <dbReference type="ARBA" id="ARBA00004651"/>
    </source>
</evidence>
<feature type="transmembrane region" description="Helical" evidence="13">
    <location>
        <begin position="508"/>
        <end position="529"/>
    </location>
</feature>
<comment type="similarity">
    <text evidence="2">Belongs to the glutamate-gated ion channel (TC 1.A.10.1) family.</text>
</comment>
<accession>A0ABM1Y7C4</accession>
<sequence length="737" mass="85165">MAKQHLKLFLIATFLSKLVHSKHSTDRSPFDDDNDLVDFGRLLIDLIAKTKPGHCYVFVTDSIYQVVLTDRLFREIENHPRYVVQIPDYEDTLDPAPRVRCMFEEVRKIGCGAYVILLANGIQMERLLRFGDRTRIINTRAKFIILHDYRLFVPDLHYLWKRIVNVVFVRQLVIDRSRNKDEGHHYELSTVPFPFPLRGVFISRRLDFWFNGKFRKGRKLFTDRTTNLDGQSMKVVVLAHTPAIFRTTHNETDEHLKYYGLEVELLKAVSEAMKFEMDFYETDDAAVAMWGKVTDGENSTGLLGEMNEGRADFALADLHHTQYHLEIMDLSIPYNTECLTFLTPEALTDNSWTTLILPFTGGMWAGVLASLFSIGSVFYALSRLLMYVRHEQSFSSDLDMIAKRCGRRKRKVQFKKWYGLMNTYKRKLGKWKWMKLRKKPKDAPDMSKLKMLKMIPFKRQPLPWKDPLPPRDIFDTFSGCIIYTYSMLLLVSLPRLPKGWPLRLLTGWYWIYCILLVVAYRASLTAILANPVARVTIDKLKDLADSPIRCGAWGEQNKLFFQTASDQASMQIGQKLEHTPKAESAVERVVEGHFAYYDNVYMLKHLRATQKSAKARETLHIMEECAVHMPISIGMEKNSPLKPKVDKYVRALVEAGLTKKWLADAIEEFQSNVELPPQEATIDLQKLTAAFIALAIGYGVSLLAFGAEKLYWRCVIEKHPAYDKYIVGSYRGKVVKF</sequence>
<evidence type="ECO:0000256" key="11">
    <source>
        <dbReference type="ARBA" id="ARBA00023286"/>
    </source>
</evidence>
<dbReference type="Pfam" id="PF10613">
    <property type="entry name" value="Lig_chan-Glu_bd"/>
    <property type="match status" value="1"/>
</dbReference>
<dbReference type="InterPro" id="IPR001320">
    <property type="entry name" value="Iontro_rcpt_C"/>
</dbReference>
<dbReference type="Proteomes" id="UP000069940">
    <property type="component" value="Unassembled WGS sequence"/>
</dbReference>
<keyword evidence="17" id="KW-1185">Reference proteome</keyword>
<dbReference type="InterPro" id="IPR019594">
    <property type="entry name" value="Glu/Gly-bd"/>
</dbReference>
<keyword evidence="14" id="KW-0732">Signal</keyword>
<feature type="signal peptide" evidence="14">
    <location>
        <begin position="1"/>
        <end position="21"/>
    </location>
</feature>
<evidence type="ECO:0000256" key="13">
    <source>
        <dbReference type="SAM" id="Phobius"/>
    </source>
</evidence>
<dbReference type="SUPFAM" id="SSF53850">
    <property type="entry name" value="Periplasmic binding protein-like II"/>
    <property type="match status" value="1"/>
</dbReference>
<feature type="transmembrane region" description="Helical" evidence="13">
    <location>
        <begin position="355"/>
        <end position="381"/>
    </location>
</feature>
<evidence type="ECO:0000256" key="9">
    <source>
        <dbReference type="ARBA" id="ARBA00023170"/>
    </source>
</evidence>
<dbReference type="Gene3D" id="3.40.190.10">
    <property type="entry name" value="Periplasmic binding protein-like II"/>
    <property type="match status" value="1"/>
</dbReference>
<comment type="subcellular location">
    <subcellularLocation>
        <location evidence="1">Cell membrane</location>
        <topology evidence="1">Multi-pass membrane protein</topology>
    </subcellularLocation>
</comment>
<dbReference type="RefSeq" id="XP_062705340.1">
    <property type="nucleotide sequence ID" value="XM_062849356.1"/>
</dbReference>
<keyword evidence="3" id="KW-0813">Transport</keyword>
<evidence type="ECO:0000259" key="15">
    <source>
        <dbReference type="SMART" id="SM00918"/>
    </source>
</evidence>
<feature type="transmembrane region" description="Helical" evidence="13">
    <location>
        <begin position="473"/>
        <end position="496"/>
    </location>
</feature>
<reference evidence="17" key="1">
    <citation type="journal article" date="2015" name="Proc. Natl. Acad. Sci. U.S.A.">
        <title>Genome sequence of the Asian Tiger mosquito, Aedes albopictus, reveals insights into its biology, genetics, and evolution.</title>
        <authorList>
            <person name="Chen X.G."/>
            <person name="Jiang X."/>
            <person name="Gu J."/>
            <person name="Xu M."/>
            <person name="Wu Y."/>
            <person name="Deng Y."/>
            <person name="Zhang C."/>
            <person name="Bonizzoni M."/>
            <person name="Dermauw W."/>
            <person name="Vontas J."/>
            <person name="Armbruster P."/>
            <person name="Huang X."/>
            <person name="Yang Y."/>
            <person name="Zhang H."/>
            <person name="He W."/>
            <person name="Peng H."/>
            <person name="Liu Y."/>
            <person name="Wu K."/>
            <person name="Chen J."/>
            <person name="Lirakis M."/>
            <person name="Topalis P."/>
            <person name="Van Leeuwen T."/>
            <person name="Hall A.B."/>
            <person name="Jiang X."/>
            <person name="Thorpe C."/>
            <person name="Mueller R.L."/>
            <person name="Sun C."/>
            <person name="Waterhouse R.M."/>
            <person name="Yan G."/>
            <person name="Tu Z.J."/>
            <person name="Fang X."/>
            <person name="James A.A."/>
        </authorList>
    </citation>
    <scope>NUCLEOTIDE SEQUENCE [LARGE SCALE GENOMIC DNA]</scope>
    <source>
        <strain evidence="17">Foshan</strain>
    </source>
</reference>
<evidence type="ECO:0000256" key="4">
    <source>
        <dbReference type="ARBA" id="ARBA00022475"/>
    </source>
</evidence>
<feature type="transmembrane region" description="Helical" evidence="13">
    <location>
        <begin position="687"/>
        <end position="707"/>
    </location>
</feature>
<keyword evidence="8 13" id="KW-0472">Membrane</keyword>
<evidence type="ECO:0000256" key="10">
    <source>
        <dbReference type="ARBA" id="ARBA00023180"/>
    </source>
</evidence>
<evidence type="ECO:0000313" key="16">
    <source>
        <dbReference type="EnsemblMetazoa" id="AALFPA23_006467.P8411"/>
    </source>
</evidence>
<dbReference type="Gene3D" id="1.10.287.70">
    <property type="match status" value="1"/>
</dbReference>
<dbReference type="PANTHER" id="PTHR42643:SF35">
    <property type="entry name" value="IONOTROPIC RECEPTOR 68A, ISOFORM A"/>
    <property type="match status" value="1"/>
</dbReference>
<keyword evidence="6 13" id="KW-1133">Transmembrane helix</keyword>
<evidence type="ECO:0000256" key="5">
    <source>
        <dbReference type="ARBA" id="ARBA00022692"/>
    </source>
</evidence>
<dbReference type="SMART" id="SM00918">
    <property type="entry name" value="Lig_chan-Glu_bd"/>
    <property type="match status" value="1"/>
</dbReference>
<keyword evidence="12" id="KW-0407">Ion channel</keyword>
<name>A0ABM1Y7C4_AEDAL</name>